<dbReference type="InterPro" id="IPR038765">
    <property type="entry name" value="Papain-like_cys_pep_sf"/>
</dbReference>
<feature type="domain" description="LysM" evidence="7">
    <location>
        <begin position="89"/>
        <end position="133"/>
    </location>
</feature>
<name>A0A4R5D6R2_9FLAO</name>
<evidence type="ECO:0000256" key="4">
    <source>
        <dbReference type="ARBA" id="ARBA00022737"/>
    </source>
</evidence>
<evidence type="ECO:0000313" key="10">
    <source>
        <dbReference type="Proteomes" id="UP000294597"/>
    </source>
</evidence>
<keyword evidence="4" id="KW-0677">Repeat</keyword>
<dbReference type="SMART" id="SM00257">
    <property type="entry name" value="LysM"/>
    <property type="match status" value="4"/>
</dbReference>
<sequence length="496" mass="55048">MRIYYWIFIVVLLSSINAFSQKKYTEHSVSKGETISQIAAHYNIKSSAIYELNPDARKGIKFKEVLLIPTAVTKSKNVTSEISNTYPEKKHTVLPKETLYGIAKKYGVTVEDLYRINPTLQQSGLKRGGEIKIPGTEANQSSALVIAEPIKEIQKNTKKVESNFVAKSNEIKETQVEGIIREILPQETKYSIAKQYGVTLADLDKVNPILETEGLKIGQKITIPVKQESNVGFAVAQKEIKKESEVVVQSPAEIKTTKTEPVIVIDKAVSKAETPALVASTTNTDALETEVVREVLARETKYGIAKEYGISVKELERQNPRIVKGLPVGYKLNIRSNKAIDPIVSNENSGSTIELGASESKYNVKSFQGTEFLDQLVSTASENIGTRYRLGGTTKDGFDCSGLMLTTFNNFDIQLPRTSIEQSRYGVKIDTEDAQKGDLIFFKTNGRRQINHVGMVVEVVDDDIKFIHASVSGGVIISSVKEKYYKKKVTQVNRVL</sequence>
<gene>
    <name evidence="9" type="ORF">E0F98_00545</name>
</gene>
<dbReference type="EMBL" id="SMFO01000001">
    <property type="protein sequence ID" value="TDE06145.1"/>
    <property type="molecule type" value="Genomic_DNA"/>
</dbReference>
<evidence type="ECO:0000256" key="3">
    <source>
        <dbReference type="ARBA" id="ARBA00022729"/>
    </source>
</evidence>
<dbReference type="RefSeq" id="WP_132108178.1">
    <property type="nucleotide sequence ID" value="NZ_SMFO01000001.1"/>
</dbReference>
<organism evidence="9 10">
    <name type="scientific">Flavobacterium hiemivividum</name>
    <dbReference type="NCBI Taxonomy" id="2541734"/>
    <lineage>
        <taxon>Bacteria</taxon>
        <taxon>Pseudomonadati</taxon>
        <taxon>Bacteroidota</taxon>
        <taxon>Flavobacteriia</taxon>
        <taxon>Flavobacteriales</taxon>
        <taxon>Flavobacteriaceae</taxon>
        <taxon>Flavobacterium</taxon>
    </lineage>
</organism>
<dbReference type="PROSITE" id="PS51935">
    <property type="entry name" value="NLPC_P60"/>
    <property type="match status" value="1"/>
</dbReference>
<evidence type="ECO:0000256" key="5">
    <source>
        <dbReference type="ARBA" id="ARBA00022801"/>
    </source>
</evidence>
<dbReference type="PANTHER" id="PTHR47360:SF1">
    <property type="entry name" value="ENDOPEPTIDASE NLPC-RELATED"/>
    <property type="match status" value="1"/>
</dbReference>
<feature type="domain" description="LysM" evidence="7">
    <location>
        <begin position="25"/>
        <end position="68"/>
    </location>
</feature>
<dbReference type="Proteomes" id="UP000294597">
    <property type="component" value="Unassembled WGS sequence"/>
</dbReference>
<accession>A0A4R5D6R2</accession>
<feature type="domain" description="LysM" evidence="7">
    <location>
        <begin position="179"/>
        <end position="223"/>
    </location>
</feature>
<reference evidence="9 10" key="1">
    <citation type="submission" date="2019-03" db="EMBL/GenBank/DDBJ databases">
        <title>Flavobacterium TSA-D2 sp. nov., isolated from arctic soil.</title>
        <authorList>
            <person name="Chaudhary D.K."/>
        </authorList>
    </citation>
    <scope>NUCLEOTIDE SEQUENCE [LARGE SCALE GENOMIC DNA]</scope>
    <source>
        <strain evidence="9 10">TSA-D2</strain>
    </source>
</reference>
<evidence type="ECO:0000313" key="9">
    <source>
        <dbReference type="EMBL" id="TDE06145.1"/>
    </source>
</evidence>
<dbReference type="Gene3D" id="3.10.350.10">
    <property type="entry name" value="LysM domain"/>
    <property type="match status" value="3"/>
</dbReference>
<dbReference type="InterPro" id="IPR000064">
    <property type="entry name" value="NLP_P60_dom"/>
</dbReference>
<feature type="domain" description="NlpC/P60" evidence="8">
    <location>
        <begin position="370"/>
        <end position="496"/>
    </location>
</feature>
<evidence type="ECO:0000256" key="6">
    <source>
        <dbReference type="ARBA" id="ARBA00022807"/>
    </source>
</evidence>
<dbReference type="AlphaFoldDB" id="A0A4R5D6R2"/>
<dbReference type="Pfam" id="PF01476">
    <property type="entry name" value="LysM"/>
    <property type="match status" value="4"/>
</dbReference>
<dbReference type="PANTHER" id="PTHR47360">
    <property type="entry name" value="MUREIN DD-ENDOPEPTIDASE MEPS/MUREIN LD-CARBOXYPEPTIDASE"/>
    <property type="match status" value="1"/>
</dbReference>
<keyword evidence="3" id="KW-0732">Signal</keyword>
<evidence type="ECO:0000256" key="1">
    <source>
        <dbReference type="ARBA" id="ARBA00007074"/>
    </source>
</evidence>
<dbReference type="CDD" id="cd00118">
    <property type="entry name" value="LysM"/>
    <property type="match status" value="4"/>
</dbReference>
<evidence type="ECO:0000259" key="8">
    <source>
        <dbReference type="PROSITE" id="PS51935"/>
    </source>
</evidence>
<keyword evidence="2" id="KW-0645">Protease</keyword>
<keyword evidence="5" id="KW-0378">Hydrolase</keyword>
<keyword evidence="6" id="KW-0788">Thiol protease</keyword>
<dbReference type="InterPro" id="IPR018392">
    <property type="entry name" value="LysM"/>
</dbReference>
<proteinExistence type="inferred from homology"/>
<dbReference type="PROSITE" id="PS51782">
    <property type="entry name" value="LYSM"/>
    <property type="match status" value="3"/>
</dbReference>
<dbReference type="GO" id="GO:0006508">
    <property type="term" value="P:proteolysis"/>
    <property type="evidence" value="ECO:0007669"/>
    <property type="project" value="UniProtKB-KW"/>
</dbReference>
<evidence type="ECO:0000259" key="7">
    <source>
        <dbReference type="PROSITE" id="PS51782"/>
    </source>
</evidence>
<dbReference type="Gene3D" id="3.90.1720.10">
    <property type="entry name" value="endopeptidase domain like (from Nostoc punctiforme)"/>
    <property type="match status" value="1"/>
</dbReference>
<dbReference type="InterPro" id="IPR036779">
    <property type="entry name" value="LysM_dom_sf"/>
</dbReference>
<dbReference type="GO" id="GO:0008234">
    <property type="term" value="F:cysteine-type peptidase activity"/>
    <property type="evidence" value="ECO:0007669"/>
    <property type="project" value="UniProtKB-KW"/>
</dbReference>
<dbReference type="InterPro" id="IPR052062">
    <property type="entry name" value="Murein_DD/LD_carboxypeptidase"/>
</dbReference>
<comment type="caution">
    <text evidence="9">The sequence shown here is derived from an EMBL/GenBank/DDBJ whole genome shotgun (WGS) entry which is preliminary data.</text>
</comment>
<comment type="similarity">
    <text evidence="1">Belongs to the peptidase C40 family.</text>
</comment>
<dbReference type="SUPFAM" id="SSF54001">
    <property type="entry name" value="Cysteine proteinases"/>
    <property type="match status" value="1"/>
</dbReference>
<evidence type="ECO:0000256" key="2">
    <source>
        <dbReference type="ARBA" id="ARBA00022670"/>
    </source>
</evidence>
<keyword evidence="10" id="KW-1185">Reference proteome</keyword>
<protein>
    <submittedName>
        <fullName evidence="9">Peptidoglycan endopeptidase</fullName>
    </submittedName>
</protein>
<dbReference type="SUPFAM" id="SSF54106">
    <property type="entry name" value="LysM domain"/>
    <property type="match status" value="3"/>
</dbReference>
<dbReference type="Pfam" id="PF00877">
    <property type="entry name" value="NLPC_P60"/>
    <property type="match status" value="1"/>
</dbReference>